<keyword evidence="4 5" id="KW-0472">Membrane</keyword>
<keyword evidence="8" id="KW-1185">Reference proteome</keyword>
<evidence type="ECO:0000256" key="2">
    <source>
        <dbReference type="ARBA" id="ARBA00022692"/>
    </source>
</evidence>
<evidence type="ECO:0000256" key="1">
    <source>
        <dbReference type="ARBA" id="ARBA00004141"/>
    </source>
</evidence>
<sequence length="121" mass="13691">MYAVVFAIVPIATGGATPGMLLLKFRMVDEDGNANVTNTVRRYISIFATYCTFKVIEVLNSFPLNMESDYYVIAVFTTLITFIVAVVLYVTIVLHIVWVLIGRGKRRYYIDKAARLRGTKK</sequence>
<feature type="domain" description="RDD" evidence="6">
    <location>
        <begin position="2"/>
        <end position="114"/>
    </location>
</feature>
<dbReference type="STRING" id="33978.A6M13_12955"/>
<keyword evidence="2 5" id="KW-0812">Transmembrane</keyword>
<evidence type="ECO:0000256" key="3">
    <source>
        <dbReference type="ARBA" id="ARBA00022989"/>
    </source>
</evidence>
<dbReference type="Proteomes" id="UP000093199">
    <property type="component" value="Unassembled WGS sequence"/>
</dbReference>
<proteinExistence type="predicted"/>
<name>A0A1C0YHG3_9BACL</name>
<dbReference type="Pfam" id="PF06271">
    <property type="entry name" value="RDD"/>
    <property type="match status" value="1"/>
</dbReference>
<evidence type="ECO:0000256" key="5">
    <source>
        <dbReference type="SAM" id="Phobius"/>
    </source>
</evidence>
<dbReference type="AlphaFoldDB" id="A0A1C0YHG3"/>
<evidence type="ECO:0000256" key="4">
    <source>
        <dbReference type="ARBA" id="ARBA00023136"/>
    </source>
</evidence>
<accession>A0A1C0YHG3</accession>
<keyword evidence="3 5" id="KW-1133">Transmembrane helix</keyword>
<evidence type="ECO:0000313" key="8">
    <source>
        <dbReference type="Proteomes" id="UP000093199"/>
    </source>
</evidence>
<organism evidence="7 8">
    <name type="scientific">Caryophanon tenue</name>
    <dbReference type="NCBI Taxonomy" id="33978"/>
    <lineage>
        <taxon>Bacteria</taxon>
        <taxon>Bacillati</taxon>
        <taxon>Bacillota</taxon>
        <taxon>Bacilli</taxon>
        <taxon>Bacillales</taxon>
        <taxon>Caryophanaceae</taxon>
        <taxon>Caryophanon</taxon>
    </lineage>
</organism>
<comment type="caution">
    <text evidence="7">The sequence shown here is derived from an EMBL/GenBank/DDBJ whole genome shotgun (WGS) entry which is preliminary data.</text>
</comment>
<protein>
    <recommendedName>
        <fullName evidence="6">RDD domain-containing protein</fullName>
    </recommendedName>
</protein>
<dbReference type="GO" id="GO:0016020">
    <property type="term" value="C:membrane"/>
    <property type="evidence" value="ECO:0007669"/>
    <property type="project" value="UniProtKB-SubCell"/>
</dbReference>
<dbReference type="EMBL" id="MASJ01000010">
    <property type="protein sequence ID" value="OCS86616.1"/>
    <property type="molecule type" value="Genomic_DNA"/>
</dbReference>
<evidence type="ECO:0000313" key="7">
    <source>
        <dbReference type="EMBL" id="OCS86616.1"/>
    </source>
</evidence>
<comment type="subcellular location">
    <subcellularLocation>
        <location evidence="1">Membrane</location>
        <topology evidence="1">Multi-pass membrane protein</topology>
    </subcellularLocation>
</comment>
<reference evidence="7 8" key="1">
    <citation type="submission" date="2016-07" db="EMBL/GenBank/DDBJ databases">
        <title>Caryophanon tenue genome sequencing.</title>
        <authorList>
            <person name="Verma A."/>
            <person name="Pal Y."/>
            <person name="Krishnamurthi S."/>
        </authorList>
    </citation>
    <scope>NUCLEOTIDE SEQUENCE [LARGE SCALE GENOMIC DNA]</scope>
    <source>
        <strain evidence="7 8">DSM 14152</strain>
    </source>
</reference>
<feature type="transmembrane region" description="Helical" evidence="5">
    <location>
        <begin position="70"/>
        <end position="101"/>
    </location>
</feature>
<dbReference type="InterPro" id="IPR010432">
    <property type="entry name" value="RDD"/>
</dbReference>
<gene>
    <name evidence="7" type="ORF">A6M13_12955</name>
</gene>
<evidence type="ECO:0000259" key="6">
    <source>
        <dbReference type="Pfam" id="PF06271"/>
    </source>
</evidence>